<dbReference type="HOGENOM" id="CLU_164543_0_0_0"/>
<name>A0A081CAA7_VECG1</name>
<evidence type="ECO:0000313" key="1">
    <source>
        <dbReference type="EMBL" id="GAK61512.1"/>
    </source>
</evidence>
<proteinExistence type="predicted"/>
<organism evidence="1">
    <name type="scientific">Vecturithrix granuli</name>
    <dbReference type="NCBI Taxonomy" id="1499967"/>
    <lineage>
        <taxon>Bacteria</taxon>
        <taxon>Candidatus Moduliflexota</taxon>
        <taxon>Candidatus Vecturitrichia</taxon>
        <taxon>Candidatus Vecturitrichales</taxon>
        <taxon>Candidatus Vecturitrichaceae</taxon>
        <taxon>Candidatus Vecturithrix</taxon>
    </lineage>
</organism>
<accession>A0A081CAA7</accession>
<dbReference type="STRING" id="1499967.U27_01413"/>
<reference evidence="1" key="1">
    <citation type="journal article" date="2015" name="PeerJ">
        <title>First genomic representation of candidate bacterial phylum KSB3 points to enhanced environmental sensing as a trigger of wastewater bulking.</title>
        <authorList>
            <person name="Sekiguchi Y."/>
            <person name="Ohashi A."/>
            <person name="Parks D.H."/>
            <person name="Yamauchi T."/>
            <person name="Tyson G.W."/>
            <person name="Hugenholtz P."/>
        </authorList>
    </citation>
    <scope>NUCLEOTIDE SEQUENCE [LARGE SCALE GENOMIC DNA]</scope>
</reference>
<dbReference type="EMBL" id="DF820480">
    <property type="protein sequence ID" value="GAK61512.1"/>
    <property type="molecule type" value="Genomic_DNA"/>
</dbReference>
<dbReference type="AlphaFoldDB" id="A0A081CAA7"/>
<protein>
    <submittedName>
        <fullName evidence="1">Uncharacterized protein</fullName>
    </submittedName>
</protein>
<gene>
    <name evidence="1" type="ORF">U27_01413</name>
</gene>
<sequence>MKTLIKPWKGLKRRSDRAQYGGASRCENPNKTLEGIKTLPYFIEKILLLIGENPNKTLEGIKTTNCSKSRLLIRRENPNKTLEGIKTRRISGIPVSLAAP</sequence>
<dbReference type="Proteomes" id="UP000030661">
    <property type="component" value="Unassembled WGS sequence"/>
</dbReference>
<keyword evidence="2" id="KW-1185">Reference proteome</keyword>
<evidence type="ECO:0000313" key="2">
    <source>
        <dbReference type="Proteomes" id="UP000030661"/>
    </source>
</evidence>